<sequence length="172" mass="18610">GAVGVACSLGSALFAGLTYLINTSAADAISQSITKIDRQTATSRPSERPARTDAPRASALPRRTAGQALEVVGDEIAEQAADFLRSHGGPSERSHEDDRSHEADPPPAADPAETESAQVNPSERPCERERSDGDDEDPERTLTAQERRRMEGQRNRQRIAAYLYRDPDAQTA</sequence>
<gene>
    <name evidence="2" type="ORF">Q8A49_35970</name>
</gene>
<organism evidence="2 3">
    <name type="scientific">Nocardiopsis tropica</name>
    <dbReference type="NCBI Taxonomy" id="109330"/>
    <lineage>
        <taxon>Bacteria</taxon>
        <taxon>Bacillati</taxon>
        <taxon>Actinomycetota</taxon>
        <taxon>Actinomycetes</taxon>
        <taxon>Streptosporangiales</taxon>
        <taxon>Nocardiopsidaceae</taxon>
        <taxon>Nocardiopsis</taxon>
    </lineage>
</organism>
<dbReference type="EMBL" id="JAUUCC010000276">
    <property type="protein sequence ID" value="MEE2055908.1"/>
    <property type="molecule type" value="Genomic_DNA"/>
</dbReference>
<feature type="region of interest" description="Disordered" evidence="1">
    <location>
        <begin position="80"/>
        <end position="172"/>
    </location>
</feature>
<evidence type="ECO:0000256" key="1">
    <source>
        <dbReference type="SAM" id="MobiDB-lite"/>
    </source>
</evidence>
<feature type="non-terminal residue" evidence="2">
    <location>
        <position position="172"/>
    </location>
</feature>
<reference evidence="2 3" key="1">
    <citation type="submission" date="2023-07" db="EMBL/GenBank/DDBJ databases">
        <authorList>
            <person name="Girao M."/>
            <person name="Carvalho M.F."/>
        </authorList>
    </citation>
    <scope>NUCLEOTIDE SEQUENCE [LARGE SCALE GENOMIC DNA]</scope>
    <source>
        <strain evidence="2 3">66/93</strain>
    </source>
</reference>
<accession>A0ABU7L346</accession>
<evidence type="ECO:0000313" key="3">
    <source>
        <dbReference type="Proteomes" id="UP001348641"/>
    </source>
</evidence>
<name>A0ABU7L346_9ACTN</name>
<proteinExistence type="predicted"/>
<protein>
    <submittedName>
        <fullName evidence="2">Uncharacterized protein</fullName>
    </submittedName>
</protein>
<feature type="region of interest" description="Disordered" evidence="1">
    <location>
        <begin position="36"/>
        <end position="67"/>
    </location>
</feature>
<evidence type="ECO:0000313" key="2">
    <source>
        <dbReference type="EMBL" id="MEE2055908.1"/>
    </source>
</evidence>
<dbReference type="Proteomes" id="UP001348641">
    <property type="component" value="Unassembled WGS sequence"/>
</dbReference>
<feature type="compositionally biased region" description="Basic and acidic residues" evidence="1">
    <location>
        <begin position="90"/>
        <end position="104"/>
    </location>
</feature>
<feature type="compositionally biased region" description="Basic and acidic residues" evidence="1">
    <location>
        <begin position="45"/>
        <end position="54"/>
    </location>
</feature>
<feature type="non-terminal residue" evidence="2">
    <location>
        <position position="1"/>
    </location>
</feature>
<feature type="compositionally biased region" description="Basic and acidic residues" evidence="1">
    <location>
        <begin position="145"/>
        <end position="154"/>
    </location>
</feature>
<comment type="caution">
    <text evidence="2">The sequence shown here is derived from an EMBL/GenBank/DDBJ whole genome shotgun (WGS) entry which is preliminary data.</text>
</comment>